<sequence>MKSWGGAFGHIPVVLDILSRVLQGNGQQQVDQYSWTRKEKNQNFQSQQFQFHPRQIRQIKAEKAKEKASALLKRRKTAAMANKAVERYHGDSDYRFLHDRVSELMAECLKHDVQEFNQHQQQRREQEHNQKKKKMKTLDLNITRCG</sequence>
<accession>A0A6J5UJG5</accession>
<protein>
    <recommendedName>
        <fullName evidence="2">DUF2828 domain-containing protein</fullName>
    </recommendedName>
</protein>
<proteinExistence type="predicted"/>
<evidence type="ECO:0000259" key="2">
    <source>
        <dbReference type="Pfam" id="PF11443"/>
    </source>
</evidence>
<evidence type="ECO:0000256" key="1">
    <source>
        <dbReference type="SAM" id="MobiDB-lite"/>
    </source>
</evidence>
<dbReference type="EMBL" id="CAEKDK010000004">
    <property type="protein sequence ID" value="CAB4276666.1"/>
    <property type="molecule type" value="Genomic_DNA"/>
</dbReference>
<evidence type="ECO:0000313" key="4">
    <source>
        <dbReference type="Proteomes" id="UP000507222"/>
    </source>
</evidence>
<dbReference type="PANTHER" id="PTHR31373:SF17">
    <property type="entry name" value="OS06G0652100 PROTEIN"/>
    <property type="match status" value="1"/>
</dbReference>
<name>A0A6J5UJG5_PRUAR</name>
<dbReference type="InterPro" id="IPR058580">
    <property type="entry name" value="DUF2828"/>
</dbReference>
<dbReference type="InterPro" id="IPR011205">
    <property type="entry name" value="UCP015417_vWA"/>
</dbReference>
<dbReference type="AlphaFoldDB" id="A0A6J5UJG5"/>
<feature type="domain" description="DUF2828" evidence="2">
    <location>
        <begin position="8"/>
        <end position="124"/>
    </location>
</feature>
<dbReference type="PANTHER" id="PTHR31373">
    <property type="entry name" value="OS06G0652100 PROTEIN"/>
    <property type="match status" value="1"/>
</dbReference>
<dbReference type="Proteomes" id="UP000507222">
    <property type="component" value="Unassembled WGS sequence"/>
</dbReference>
<feature type="region of interest" description="Disordered" evidence="1">
    <location>
        <begin position="117"/>
        <end position="146"/>
    </location>
</feature>
<gene>
    <name evidence="3" type="ORF">CURHAP_LOCUS25888</name>
</gene>
<dbReference type="Pfam" id="PF11443">
    <property type="entry name" value="DUF2828"/>
    <property type="match status" value="1"/>
</dbReference>
<reference evidence="3 4" key="1">
    <citation type="submission" date="2020-05" db="EMBL/GenBank/DDBJ databases">
        <authorList>
            <person name="Campoy J."/>
            <person name="Schneeberger K."/>
            <person name="Spophaly S."/>
        </authorList>
    </citation>
    <scope>NUCLEOTIDE SEQUENCE [LARGE SCALE GENOMIC DNA]</scope>
    <source>
        <strain evidence="3">PruArmRojPasFocal</strain>
    </source>
</reference>
<organism evidence="3 4">
    <name type="scientific">Prunus armeniaca</name>
    <name type="common">Apricot</name>
    <name type="synonym">Armeniaca vulgaris</name>
    <dbReference type="NCBI Taxonomy" id="36596"/>
    <lineage>
        <taxon>Eukaryota</taxon>
        <taxon>Viridiplantae</taxon>
        <taxon>Streptophyta</taxon>
        <taxon>Embryophyta</taxon>
        <taxon>Tracheophyta</taxon>
        <taxon>Spermatophyta</taxon>
        <taxon>Magnoliopsida</taxon>
        <taxon>eudicotyledons</taxon>
        <taxon>Gunneridae</taxon>
        <taxon>Pentapetalae</taxon>
        <taxon>rosids</taxon>
        <taxon>fabids</taxon>
        <taxon>Rosales</taxon>
        <taxon>Rosaceae</taxon>
        <taxon>Amygdaloideae</taxon>
        <taxon>Amygdaleae</taxon>
        <taxon>Prunus</taxon>
    </lineage>
</organism>
<evidence type="ECO:0000313" key="3">
    <source>
        <dbReference type="EMBL" id="CAB4276666.1"/>
    </source>
</evidence>